<dbReference type="PANTHER" id="PTHR12526:SF635">
    <property type="entry name" value="GLYCOSYL TRANSFERASE GROUP 1"/>
    <property type="match status" value="1"/>
</dbReference>
<feature type="domain" description="Glycosyltransferase subfamily 4-like N-terminal" evidence="1">
    <location>
        <begin position="55"/>
        <end position="268"/>
    </location>
</feature>
<evidence type="ECO:0000313" key="3">
    <source>
        <dbReference type="Proteomes" id="UP000249605"/>
    </source>
</evidence>
<evidence type="ECO:0000259" key="1">
    <source>
        <dbReference type="Pfam" id="PF13439"/>
    </source>
</evidence>
<dbReference type="SUPFAM" id="SSF53756">
    <property type="entry name" value="UDP-Glycosyltransferase/glycogen phosphorylase"/>
    <property type="match status" value="1"/>
</dbReference>
<dbReference type="Pfam" id="PF13692">
    <property type="entry name" value="Glyco_trans_1_4"/>
    <property type="match status" value="1"/>
</dbReference>
<dbReference type="EMBL" id="CP029835">
    <property type="protein sequence ID" value="AWU98019.1"/>
    <property type="molecule type" value="Genomic_DNA"/>
</dbReference>
<keyword evidence="3" id="KW-1185">Reference proteome</keyword>
<keyword evidence="2" id="KW-0808">Transferase</keyword>
<dbReference type="OrthoDB" id="186663at2"/>
<geneLocation type="plasmid" evidence="2 3">
    <name>unnamed5</name>
</geneLocation>
<gene>
    <name evidence="2" type="ORF">DM194_27550</name>
</gene>
<dbReference type="PANTHER" id="PTHR12526">
    <property type="entry name" value="GLYCOSYLTRANSFERASE"/>
    <property type="match status" value="1"/>
</dbReference>
<protein>
    <submittedName>
        <fullName evidence="2">Glycosyl transferase family 1</fullName>
    </submittedName>
</protein>
<organism evidence="2 3">
    <name type="scientific">Azospirillum ramasamyi</name>
    <dbReference type="NCBI Taxonomy" id="682998"/>
    <lineage>
        <taxon>Bacteria</taxon>
        <taxon>Pseudomonadati</taxon>
        <taxon>Pseudomonadota</taxon>
        <taxon>Alphaproteobacteria</taxon>
        <taxon>Rhodospirillales</taxon>
        <taxon>Azospirillaceae</taxon>
        <taxon>Azospirillum</taxon>
    </lineage>
</organism>
<name>A0A2U9SLM8_9PROT</name>
<sequence length="463" mass="50466">MPQPCSVRTAATSCGRCVHTTGWSGLIPGIQRSCYDRRGRWRVNITLVSTFDLNGGAAQAAHRLHRALRGRGIASQMLVNRRDSDDPDVVRVVPTSAEDTAMWAARYAAIRAEEDVYPVLKAHRFSPFHGERAPSAAQWLDRLQTADVINLHWVRGFVDWEAFFPSQPAIRPVVWTLHDLNPFTGGCHYAGGCTGFIDSCGRCPVLDSDAGDDLSAQVLHRKRAVLARSQMPLHIVAPSRWIAKEAQRSSLFATQPLEVIPNSLDLDRFRPFDREAARAELGLPPGSIIMLFVAHLLDDRRKGLHRLAAALRLLGPVPGLEVVAVGMGTPAFDAPVPLTVRPFQASGACIAHLYAAADLVVVPSDQDNLPNTVLEALACGRPVVAFPVGGVPDMICDGETGLLAHGFSDADLSEALVRALQARPRWPALGEAGRRQVERENAPEVQARRYIALFERVIRDAAG</sequence>
<proteinExistence type="predicted"/>
<keyword evidence="2" id="KW-0614">Plasmid</keyword>
<dbReference type="Pfam" id="PF13439">
    <property type="entry name" value="Glyco_transf_4"/>
    <property type="match status" value="1"/>
</dbReference>
<dbReference type="KEGG" id="azm:DM194_27550"/>
<dbReference type="InterPro" id="IPR028098">
    <property type="entry name" value="Glyco_trans_4-like_N"/>
</dbReference>
<dbReference type="Proteomes" id="UP000249605">
    <property type="component" value="Plasmid unnamed5"/>
</dbReference>
<reference evidence="2 3" key="1">
    <citation type="submission" date="2018-06" db="EMBL/GenBank/DDBJ databases">
        <title>Complete genome sequencing of Azospirillum sp. M2T2B2.</title>
        <authorList>
            <person name="Heo J."/>
            <person name="Kim S.-J."/>
            <person name="Kwon S.-W."/>
            <person name="Anandham R."/>
        </authorList>
    </citation>
    <scope>NUCLEOTIDE SEQUENCE [LARGE SCALE GENOMIC DNA]</scope>
    <source>
        <strain evidence="2 3">M2T2B2</strain>
        <plasmid evidence="2 3">unnamed5</plasmid>
    </source>
</reference>
<evidence type="ECO:0000313" key="2">
    <source>
        <dbReference type="EMBL" id="AWU98019.1"/>
    </source>
</evidence>
<accession>A0A2U9SLM8</accession>
<dbReference type="GO" id="GO:0016757">
    <property type="term" value="F:glycosyltransferase activity"/>
    <property type="evidence" value="ECO:0007669"/>
    <property type="project" value="TreeGrafter"/>
</dbReference>
<dbReference type="AlphaFoldDB" id="A0A2U9SLM8"/>
<dbReference type="Gene3D" id="3.40.50.2000">
    <property type="entry name" value="Glycogen Phosphorylase B"/>
    <property type="match status" value="2"/>
</dbReference>